<dbReference type="Proteomes" id="UP001162131">
    <property type="component" value="Unassembled WGS sequence"/>
</dbReference>
<evidence type="ECO:0000256" key="1">
    <source>
        <dbReference type="ARBA" id="ARBA00022741"/>
    </source>
</evidence>
<dbReference type="InterPro" id="IPR000719">
    <property type="entry name" value="Prot_kinase_dom"/>
</dbReference>
<evidence type="ECO:0000313" key="6">
    <source>
        <dbReference type="Proteomes" id="UP001162131"/>
    </source>
</evidence>
<dbReference type="GO" id="GO:0005524">
    <property type="term" value="F:ATP binding"/>
    <property type="evidence" value="ECO:0007669"/>
    <property type="project" value="UniProtKB-KW"/>
</dbReference>
<evidence type="ECO:0000256" key="3">
    <source>
        <dbReference type="SAM" id="Coils"/>
    </source>
</evidence>
<keyword evidence="3" id="KW-0175">Coiled coil</keyword>
<dbReference type="SUPFAM" id="SSF56112">
    <property type="entry name" value="Protein kinase-like (PK-like)"/>
    <property type="match status" value="1"/>
</dbReference>
<keyword evidence="6" id="KW-1185">Reference proteome</keyword>
<keyword evidence="1" id="KW-0547">Nucleotide-binding</keyword>
<accession>A0AAU9KN07</accession>
<comment type="caution">
    <text evidence="5">The sequence shown here is derived from an EMBL/GenBank/DDBJ whole genome shotgun (WGS) entry which is preliminary data.</text>
</comment>
<evidence type="ECO:0000256" key="2">
    <source>
        <dbReference type="ARBA" id="ARBA00022840"/>
    </source>
</evidence>
<keyword evidence="2" id="KW-0067">ATP-binding</keyword>
<proteinExistence type="predicted"/>
<dbReference type="InterPro" id="IPR011009">
    <property type="entry name" value="Kinase-like_dom_sf"/>
</dbReference>
<feature type="domain" description="Protein kinase" evidence="4">
    <location>
        <begin position="1"/>
        <end position="296"/>
    </location>
</feature>
<dbReference type="SMART" id="SM00220">
    <property type="entry name" value="S_TKc"/>
    <property type="match status" value="1"/>
</dbReference>
<organism evidence="5 6">
    <name type="scientific">Blepharisma stoltei</name>
    <dbReference type="NCBI Taxonomy" id="1481888"/>
    <lineage>
        <taxon>Eukaryota</taxon>
        <taxon>Sar</taxon>
        <taxon>Alveolata</taxon>
        <taxon>Ciliophora</taxon>
        <taxon>Postciliodesmatophora</taxon>
        <taxon>Heterotrichea</taxon>
        <taxon>Heterotrichida</taxon>
        <taxon>Blepharismidae</taxon>
        <taxon>Blepharisma</taxon>
    </lineage>
</organism>
<sequence>MSYRKFLTNSSQALQDYEIHKENRQSENYVTFKATLKGDFNQHFYIRRETFEKSGLNLARFDGLVRANQEGIVKASRIFLEEVNSMIMMFIIEPMPGRGKCELLSSLIQKNLLSYSQKQSLFQSIAATVDSLHSLGISHLELSPRSIIIEDQTVLLRPFKINPDAQNDSFWYSPPETLTESSFFAGQFSSDVWAIGCIFAEIFISLTPLFQAPGKKEKLLKMFEILGIPQYQEVEEYMPWEMYRELRTLAKQNIEPLKHLLFGSLTSKERELVTKMLSFNIDKRSTCREIAGFPWGSVEYSSAKDDSAQPIYNCYEEVLKGPYEFCENTRMTSGISSLHSSSINPFTGKYRTSEVYKEKELYAEEKVATQGFNSFASDQDARKTPSMPNHIRIVEDERRTVKANTEPQRPIDSPASLPKQMRVSELKPADNTLTVTVHRAKNMDLYKYDSDNIKLSFEFDVNTCGVPIKAKSSLFQASLMIPVNFTQEFQINSELFKKNYRHDPLVISVNQCIFDLSNRCRETMIGICEVYIGLLFASVLSTADADSSVYGWYHVVSTSGQPLGQLLIEIRTRIPIVQMKSESANFARGNKQEASLEADKSLLQGIEENLSKLNIKLNSKAKEREVQEKSDADFSETVKLLRRLLLEKS</sequence>
<name>A0AAU9KN07_9CILI</name>
<dbReference type="Pfam" id="PF00069">
    <property type="entry name" value="Pkinase"/>
    <property type="match status" value="1"/>
</dbReference>
<dbReference type="Gene3D" id="1.10.510.10">
    <property type="entry name" value="Transferase(Phosphotransferase) domain 1"/>
    <property type="match status" value="1"/>
</dbReference>
<evidence type="ECO:0000313" key="5">
    <source>
        <dbReference type="EMBL" id="CAG9335461.1"/>
    </source>
</evidence>
<dbReference type="EMBL" id="CAJZBQ010000062">
    <property type="protein sequence ID" value="CAG9335461.1"/>
    <property type="molecule type" value="Genomic_DNA"/>
</dbReference>
<gene>
    <name evidence="5" type="ORF">BSTOLATCC_MIC63934</name>
</gene>
<protein>
    <recommendedName>
        <fullName evidence="4">Protein kinase domain-containing protein</fullName>
    </recommendedName>
</protein>
<evidence type="ECO:0000259" key="4">
    <source>
        <dbReference type="PROSITE" id="PS50011"/>
    </source>
</evidence>
<dbReference type="AlphaFoldDB" id="A0AAU9KN07"/>
<feature type="coiled-coil region" evidence="3">
    <location>
        <begin position="596"/>
        <end position="623"/>
    </location>
</feature>
<dbReference type="PROSITE" id="PS50011">
    <property type="entry name" value="PROTEIN_KINASE_DOM"/>
    <property type="match status" value="1"/>
</dbReference>
<dbReference type="PANTHER" id="PTHR24055">
    <property type="entry name" value="MITOGEN-ACTIVATED PROTEIN KINASE"/>
    <property type="match status" value="1"/>
</dbReference>
<dbReference type="Gene3D" id="3.30.200.20">
    <property type="entry name" value="Phosphorylase Kinase, domain 1"/>
    <property type="match status" value="1"/>
</dbReference>
<reference evidence="5" key="1">
    <citation type="submission" date="2021-09" db="EMBL/GenBank/DDBJ databases">
        <authorList>
            <consortium name="AG Swart"/>
            <person name="Singh M."/>
            <person name="Singh A."/>
            <person name="Seah K."/>
            <person name="Emmerich C."/>
        </authorList>
    </citation>
    <scope>NUCLEOTIDE SEQUENCE</scope>
    <source>
        <strain evidence="5">ATCC30299</strain>
    </source>
</reference>
<dbReference type="InterPro" id="IPR050117">
    <property type="entry name" value="MAPK"/>
</dbReference>
<dbReference type="GO" id="GO:0004672">
    <property type="term" value="F:protein kinase activity"/>
    <property type="evidence" value="ECO:0007669"/>
    <property type="project" value="InterPro"/>
</dbReference>